<evidence type="ECO:0000256" key="3">
    <source>
        <dbReference type="ARBA" id="ARBA00022574"/>
    </source>
</evidence>
<evidence type="ECO:0000256" key="1">
    <source>
        <dbReference type="ARBA" id="ARBA00004496"/>
    </source>
</evidence>
<feature type="domain" description="PFU" evidence="6">
    <location>
        <begin position="356"/>
        <end position="452"/>
    </location>
</feature>
<dbReference type="PROSITE" id="PS51394">
    <property type="entry name" value="PFU"/>
    <property type="match status" value="1"/>
</dbReference>
<comment type="subcellular location">
    <subcellularLocation>
        <location evidence="1">Cytoplasm</location>
    </subcellularLocation>
</comment>
<dbReference type="PANTHER" id="PTHR19849">
    <property type="entry name" value="PHOSPHOLIPASE A-2-ACTIVATING PROTEIN"/>
    <property type="match status" value="1"/>
</dbReference>
<dbReference type="InterPro" id="IPR036322">
    <property type="entry name" value="WD40_repeat_dom_sf"/>
</dbReference>
<dbReference type="InterPro" id="IPR015155">
    <property type="entry name" value="PFU"/>
</dbReference>
<keyword evidence="3 5" id="KW-0853">WD repeat</keyword>
<dbReference type="Gene3D" id="2.130.10.10">
    <property type="entry name" value="YVTN repeat-like/Quinoprotein amine dehydrogenase"/>
    <property type="match status" value="1"/>
</dbReference>
<dbReference type="GO" id="GO:0010992">
    <property type="term" value="P:ubiquitin recycling"/>
    <property type="evidence" value="ECO:0007669"/>
    <property type="project" value="TreeGrafter"/>
</dbReference>
<dbReference type="SMART" id="SM00320">
    <property type="entry name" value="WD40"/>
    <property type="match status" value="6"/>
</dbReference>
<keyword evidence="2" id="KW-0963">Cytoplasm</keyword>
<organism evidence="8 9">
    <name type="scientific">Carex littledalei</name>
    <dbReference type="NCBI Taxonomy" id="544730"/>
    <lineage>
        <taxon>Eukaryota</taxon>
        <taxon>Viridiplantae</taxon>
        <taxon>Streptophyta</taxon>
        <taxon>Embryophyta</taxon>
        <taxon>Tracheophyta</taxon>
        <taxon>Spermatophyta</taxon>
        <taxon>Magnoliopsida</taxon>
        <taxon>Liliopsida</taxon>
        <taxon>Poales</taxon>
        <taxon>Cyperaceae</taxon>
        <taxon>Cyperoideae</taxon>
        <taxon>Cariceae</taxon>
        <taxon>Carex</taxon>
        <taxon>Carex subgen. Euthyceras</taxon>
    </lineage>
</organism>
<proteinExistence type="predicted"/>
<dbReference type="InterPro" id="IPR013535">
    <property type="entry name" value="PUL_dom"/>
</dbReference>
<evidence type="ECO:0000259" key="7">
    <source>
        <dbReference type="PROSITE" id="PS51396"/>
    </source>
</evidence>
<dbReference type="FunFam" id="1.25.10.10:FF:000250">
    <property type="entry name" value="Phospholipase A-2-activating protein isoform A"/>
    <property type="match status" value="1"/>
</dbReference>
<accession>A0A833VFE2</accession>
<dbReference type="FunFam" id="2.130.10.10:FF:003656">
    <property type="entry name" value="Transducin family protein / WD-40 repeat family protein"/>
    <property type="match status" value="1"/>
</dbReference>
<evidence type="ECO:0000313" key="8">
    <source>
        <dbReference type="EMBL" id="KAF3323940.1"/>
    </source>
</evidence>
<dbReference type="Pfam" id="PF00400">
    <property type="entry name" value="WD40"/>
    <property type="match status" value="6"/>
</dbReference>
<dbReference type="Gene3D" id="3.10.20.870">
    <property type="entry name" value="PFU (PLAA family ubiquitin binding), C-terminal domain"/>
    <property type="match status" value="1"/>
</dbReference>
<dbReference type="InterPro" id="IPR015943">
    <property type="entry name" value="WD40/YVTN_repeat-like_dom_sf"/>
</dbReference>
<dbReference type="Proteomes" id="UP000623129">
    <property type="component" value="Unassembled WGS sequence"/>
</dbReference>
<evidence type="ECO:0000256" key="2">
    <source>
        <dbReference type="ARBA" id="ARBA00022490"/>
    </source>
</evidence>
<evidence type="ECO:0000313" key="9">
    <source>
        <dbReference type="Proteomes" id="UP000623129"/>
    </source>
</evidence>
<dbReference type="GO" id="GO:0043161">
    <property type="term" value="P:proteasome-mediated ubiquitin-dependent protein catabolic process"/>
    <property type="evidence" value="ECO:0007669"/>
    <property type="project" value="TreeGrafter"/>
</dbReference>
<feature type="repeat" description="WD" evidence="5">
    <location>
        <begin position="62"/>
        <end position="108"/>
    </location>
</feature>
<dbReference type="Pfam" id="PF08324">
    <property type="entry name" value="PUL"/>
    <property type="match status" value="1"/>
</dbReference>
<dbReference type="InterPro" id="IPR011989">
    <property type="entry name" value="ARM-like"/>
</dbReference>
<feature type="repeat" description="WD" evidence="5">
    <location>
        <begin position="16"/>
        <end position="46"/>
    </location>
</feature>
<dbReference type="PROSITE" id="PS50294">
    <property type="entry name" value="WD_REPEATS_REGION"/>
    <property type="match status" value="1"/>
</dbReference>
<evidence type="ECO:0000256" key="4">
    <source>
        <dbReference type="ARBA" id="ARBA00022737"/>
    </source>
</evidence>
<dbReference type="PRINTS" id="PR00320">
    <property type="entry name" value="GPROTEINBRPT"/>
</dbReference>
<dbReference type="InterPro" id="IPR020472">
    <property type="entry name" value="WD40_PAC1"/>
</dbReference>
<dbReference type="CDD" id="cd00200">
    <property type="entry name" value="WD40"/>
    <property type="match status" value="1"/>
</dbReference>
<dbReference type="InterPro" id="IPR019775">
    <property type="entry name" value="WD40_repeat_CS"/>
</dbReference>
<dbReference type="SUPFAM" id="SSF50978">
    <property type="entry name" value="WD40 repeat-like"/>
    <property type="match status" value="1"/>
</dbReference>
<dbReference type="FunFam" id="3.10.20.870:FF:000002">
    <property type="entry name" value="Transducin family protein / WD-40 repeat family protein"/>
    <property type="match status" value="1"/>
</dbReference>
<comment type="caution">
    <text evidence="8">The sequence shown here is derived from an EMBL/GenBank/DDBJ whole genome shotgun (WGS) entry which is preliminary data.</text>
</comment>
<feature type="repeat" description="WD" evidence="5">
    <location>
        <begin position="187"/>
        <end position="217"/>
    </location>
</feature>
<dbReference type="GO" id="GO:0043130">
    <property type="term" value="F:ubiquitin binding"/>
    <property type="evidence" value="ECO:0007669"/>
    <property type="project" value="TreeGrafter"/>
</dbReference>
<dbReference type="InterPro" id="IPR038122">
    <property type="entry name" value="PFU_sf"/>
</dbReference>
<dbReference type="OrthoDB" id="10265988at2759"/>
<dbReference type="GO" id="GO:0005634">
    <property type="term" value="C:nucleus"/>
    <property type="evidence" value="ECO:0007669"/>
    <property type="project" value="TreeGrafter"/>
</dbReference>
<feature type="repeat" description="WD" evidence="5">
    <location>
        <begin position="227"/>
        <end position="267"/>
    </location>
</feature>
<gene>
    <name evidence="8" type="ORF">FCM35_KLT11407</name>
</gene>
<evidence type="ECO:0000256" key="5">
    <source>
        <dbReference type="PROSITE-ProRule" id="PRU00221"/>
    </source>
</evidence>
<name>A0A833VFE2_9POAL</name>
<keyword evidence="9" id="KW-1185">Reference proteome</keyword>
<dbReference type="Gene3D" id="1.25.10.10">
    <property type="entry name" value="Leucine-rich Repeat Variant"/>
    <property type="match status" value="1"/>
</dbReference>
<keyword evidence="4" id="KW-0677">Repeat</keyword>
<dbReference type="Pfam" id="PF09070">
    <property type="entry name" value="PFU"/>
    <property type="match status" value="1"/>
</dbReference>
<evidence type="ECO:0000259" key="6">
    <source>
        <dbReference type="PROSITE" id="PS51394"/>
    </source>
</evidence>
<dbReference type="PROSITE" id="PS50082">
    <property type="entry name" value="WD_REPEATS_2"/>
    <property type="match status" value="4"/>
</dbReference>
<dbReference type="PROSITE" id="PS51396">
    <property type="entry name" value="PUL"/>
    <property type="match status" value="1"/>
</dbReference>
<feature type="domain" description="PUL" evidence="7">
    <location>
        <begin position="477"/>
        <end position="748"/>
    </location>
</feature>
<reference evidence="8" key="1">
    <citation type="submission" date="2020-01" db="EMBL/GenBank/DDBJ databases">
        <title>Genome sequence of Kobresia littledalei, the first chromosome-level genome in the family Cyperaceae.</title>
        <authorList>
            <person name="Qu G."/>
        </authorList>
    </citation>
    <scope>NUCLEOTIDE SEQUENCE</scope>
    <source>
        <strain evidence="8">C.B.Clarke</strain>
        <tissue evidence="8">Leaf</tissue>
    </source>
</reference>
<protein>
    <submittedName>
        <fullName evidence="8">Phospholipase A-2-activating protein isoform X1</fullName>
    </submittedName>
</protein>
<dbReference type="PANTHER" id="PTHR19849:SF0">
    <property type="entry name" value="PHOSPHOLIPASE A-2-ACTIVATING PROTEIN"/>
    <property type="match status" value="1"/>
</dbReference>
<dbReference type="PROSITE" id="PS00678">
    <property type="entry name" value="WD_REPEATS_1"/>
    <property type="match status" value="1"/>
</dbReference>
<dbReference type="GO" id="GO:0005737">
    <property type="term" value="C:cytoplasm"/>
    <property type="evidence" value="ECO:0007669"/>
    <property type="project" value="UniProtKB-SubCell"/>
</dbReference>
<dbReference type="EMBL" id="SWLB01000022">
    <property type="protein sequence ID" value="KAF3323940.1"/>
    <property type="molecule type" value="Genomic_DNA"/>
</dbReference>
<dbReference type="InterPro" id="IPR001680">
    <property type="entry name" value="WD40_rpt"/>
</dbReference>
<sequence length="752" mass="82837">MAMEIDSIEYRLSCVLRGHEDDVRGICICGESGIATSSRDRTVRLWAADPNTKHKYNLSKTFAGHTSFVGPLAWIAPSDRFPEGAIVSGGMDTQVLLWDVSTGEVVERMKGHQYQVTGLTVDDNGDIISSSMDCTLRRWSKSQAVESWEAHKVAVQAVIKVSSGEFLTGSSDSTIKLWRGRTCLHTFMGHSDTVRGLALMPGIGVLSASHDCTVKLWALTGQVLMEMAGHTSLVYSVAAHSSGLVASGSEDRFLKIWKVEKLNLKNRVEVGSGRGRGQERFVPDCMFASLDMEHVFKALSIQDVYGMPNFWKMEMLKTVGGLKLTDLPGVEALQVPGTIDGQTMVIREGDNGVAYSWNSKQSQWDKIGEVVDGPDDASSGQVYNGTRYDYVFDVDIGDGLPIRKLPYNRSENPYDVADKWLINENLPLTFREQVVEFILQNSGQKTFTPDPSFKDPYTGGMLFANFPCSVAPKPTFKHIPKKGMLLFDTAQFDGILKKIAEFNAALASDPDQKALALPESEFSKLGAIVKVLKDTSHYHSSTISDADMSLLLRLLKSWPPQMMFPVIDAMRMTILHPDGATSLHKHTEGQKDLLKEIFEKAVAEPTQPANVLTICRAVVNLFKASCFRLWLHSNFSEVLDALSRSRPGFNKHAHLAYATLLLNYAVLVIELKDNEAQAQVLSAALEVAEDGSQDVDSRYRALVAIGSLMLNGAVKSIAIDFDVQNIAKECKLSKDPKVSEVAADIEQLIKTT</sequence>
<dbReference type="AlphaFoldDB" id="A0A833VFE2"/>